<dbReference type="SUPFAM" id="SSF54690">
    <property type="entry name" value="Molybdopterin synthase subunit MoaE"/>
    <property type="match status" value="1"/>
</dbReference>
<comment type="similarity">
    <text evidence="2">Belongs to the MoaE family.</text>
</comment>
<dbReference type="CDD" id="cd00756">
    <property type="entry name" value="MoaE"/>
    <property type="match status" value="1"/>
</dbReference>
<evidence type="ECO:0000256" key="6">
    <source>
        <dbReference type="ARBA" id="ARBA00026066"/>
    </source>
</evidence>
<protein>
    <recommendedName>
        <fullName evidence="4">Molybdopterin synthase catalytic subunit</fullName>
        <ecNumber evidence="3">2.8.1.12</ecNumber>
    </recommendedName>
    <alternativeName>
        <fullName evidence="9">MPT synthase subunit 2</fullName>
    </alternativeName>
    <alternativeName>
        <fullName evidence="7">Molybdenum cofactor biosynthesis protein E</fullName>
    </alternativeName>
    <alternativeName>
        <fullName evidence="8">Molybdopterin-converting factor large subunit</fullName>
    </alternativeName>
    <alternativeName>
        <fullName evidence="10">Molybdopterin-converting factor subunit 2</fullName>
    </alternativeName>
</protein>
<evidence type="ECO:0000256" key="8">
    <source>
        <dbReference type="ARBA" id="ARBA00030407"/>
    </source>
</evidence>
<dbReference type="InterPro" id="IPR003448">
    <property type="entry name" value="Mopterin_biosynth_MoaE"/>
</dbReference>
<comment type="caution">
    <text evidence="12">The sequence shown here is derived from an EMBL/GenBank/DDBJ whole genome shotgun (WGS) entry which is preliminary data.</text>
</comment>
<dbReference type="Gene3D" id="3.90.1170.40">
    <property type="entry name" value="Molybdopterin biosynthesis MoaE subunit"/>
    <property type="match status" value="1"/>
</dbReference>
<comment type="catalytic activity">
    <reaction evidence="11">
        <text>2 [molybdopterin-synthase sulfur-carrier protein]-C-terminal-Gly-aminoethanethioate + cyclic pyranopterin phosphate + H2O = molybdopterin + 2 [molybdopterin-synthase sulfur-carrier protein]-C-terminal Gly-Gly + 2 H(+)</text>
        <dbReference type="Rhea" id="RHEA:26333"/>
        <dbReference type="Rhea" id="RHEA-COMP:12202"/>
        <dbReference type="Rhea" id="RHEA-COMP:19907"/>
        <dbReference type="ChEBI" id="CHEBI:15377"/>
        <dbReference type="ChEBI" id="CHEBI:15378"/>
        <dbReference type="ChEBI" id="CHEBI:58698"/>
        <dbReference type="ChEBI" id="CHEBI:59648"/>
        <dbReference type="ChEBI" id="CHEBI:90778"/>
        <dbReference type="ChEBI" id="CHEBI:232372"/>
        <dbReference type="EC" id="2.8.1.12"/>
    </reaction>
</comment>
<evidence type="ECO:0000256" key="10">
    <source>
        <dbReference type="ARBA" id="ARBA00032474"/>
    </source>
</evidence>
<comment type="pathway">
    <text evidence="1">Cofactor biosynthesis; molybdopterin biosynthesis.</text>
</comment>
<keyword evidence="13" id="KW-1185">Reference proteome</keyword>
<proteinExistence type="inferred from homology"/>
<evidence type="ECO:0000256" key="9">
    <source>
        <dbReference type="ARBA" id="ARBA00030781"/>
    </source>
</evidence>
<evidence type="ECO:0000256" key="5">
    <source>
        <dbReference type="ARBA" id="ARBA00023150"/>
    </source>
</evidence>
<evidence type="ECO:0000313" key="12">
    <source>
        <dbReference type="EMBL" id="MFD2258021.1"/>
    </source>
</evidence>
<dbReference type="EC" id="2.8.1.12" evidence="3"/>
<evidence type="ECO:0000256" key="4">
    <source>
        <dbReference type="ARBA" id="ARBA00013858"/>
    </source>
</evidence>
<dbReference type="RefSeq" id="WP_386821464.1">
    <property type="nucleotide sequence ID" value="NZ_JBHUIT010000034.1"/>
</dbReference>
<keyword evidence="5" id="KW-0501">Molybdenum cofactor biosynthesis</keyword>
<evidence type="ECO:0000313" key="13">
    <source>
        <dbReference type="Proteomes" id="UP001597375"/>
    </source>
</evidence>
<organism evidence="12 13">
    <name type="scientific">Luteolibacter algae</name>
    <dbReference type="NCBI Taxonomy" id="454151"/>
    <lineage>
        <taxon>Bacteria</taxon>
        <taxon>Pseudomonadati</taxon>
        <taxon>Verrucomicrobiota</taxon>
        <taxon>Verrucomicrobiia</taxon>
        <taxon>Verrucomicrobiales</taxon>
        <taxon>Verrucomicrobiaceae</taxon>
        <taxon>Luteolibacter</taxon>
    </lineage>
</organism>
<name>A0ABW5DEF7_9BACT</name>
<accession>A0ABW5DEF7</accession>
<evidence type="ECO:0000256" key="1">
    <source>
        <dbReference type="ARBA" id="ARBA00005046"/>
    </source>
</evidence>
<sequence length="123" mass="13861">MKISISFTNDPIIVPDLNLPNREIGAVVEFQGLVREMENGRPLQGLEYEAYTEMADKVLRSHLEELGSIHGCTTVEFIHRLGFVPVGEASLYIRVLSSHRAEGLRFLADSIDRLKADVPIWKL</sequence>
<dbReference type="PANTHER" id="PTHR23404">
    <property type="entry name" value="MOLYBDOPTERIN SYNTHASE RELATED"/>
    <property type="match status" value="1"/>
</dbReference>
<evidence type="ECO:0000256" key="3">
    <source>
        <dbReference type="ARBA" id="ARBA00011950"/>
    </source>
</evidence>
<dbReference type="Proteomes" id="UP001597375">
    <property type="component" value="Unassembled WGS sequence"/>
</dbReference>
<comment type="subunit">
    <text evidence="6">Heterotetramer of 2 MoaD subunits and 2 MoaE subunits. Also stable as homodimer. The enzyme changes between these two forms during catalysis.</text>
</comment>
<gene>
    <name evidence="12" type="ORF">ACFSSA_15175</name>
</gene>
<evidence type="ECO:0000256" key="11">
    <source>
        <dbReference type="ARBA" id="ARBA00049878"/>
    </source>
</evidence>
<evidence type="ECO:0000256" key="2">
    <source>
        <dbReference type="ARBA" id="ARBA00005426"/>
    </source>
</evidence>
<evidence type="ECO:0000256" key="7">
    <source>
        <dbReference type="ARBA" id="ARBA00029745"/>
    </source>
</evidence>
<dbReference type="Pfam" id="PF02391">
    <property type="entry name" value="MoaE"/>
    <property type="match status" value="1"/>
</dbReference>
<dbReference type="InterPro" id="IPR036563">
    <property type="entry name" value="MoaE_sf"/>
</dbReference>
<dbReference type="EMBL" id="JBHUIT010000034">
    <property type="protein sequence ID" value="MFD2258021.1"/>
    <property type="molecule type" value="Genomic_DNA"/>
</dbReference>
<reference evidence="13" key="1">
    <citation type="journal article" date="2019" name="Int. J. Syst. Evol. Microbiol.">
        <title>The Global Catalogue of Microorganisms (GCM) 10K type strain sequencing project: providing services to taxonomists for standard genome sequencing and annotation.</title>
        <authorList>
            <consortium name="The Broad Institute Genomics Platform"/>
            <consortium name="The Broad Institute Genome Sequencing Center for Infectious Disease"/>
            <person name="Wu L."/>
            <person name="Ma J."/>
        </authorList>
    </citation>
    <scope>NUCLEOTIDE SEQUENCE [LARGE SCALE GENOMIC DNA]</scope>
    <source>
        <strain evidence="13">CGMCC 4.7106</strain>
    </source>
</reference>